<feature type="transmembrane region" description="Helical" evidence="10">
    <location>
        <begin position="96"/>
        <end position="115"/>
    </location>
</feature>
<proteinExistence type="inferred from homology"/>
<feature type="transmembrane region" description="Helical" evidence="10">
    <location>
        <begin position="35"/>
        <end position="56"/>
    </location>
</feature>
<dbReference type="PANTHER" id="PTHR30071:SF1">
    <property type="entry name" value="CYTOCHROME B_B6 PROTEIN-RELATED"/>
    <property type="match status" value="1"/>
</dbReference>
<sequence>MWNIKILSYVTFLYLGCFLFYLGFVAFRKPILQKIATYITIFTLGVHTIGIVLRWIESHQMGIGHAPLSNLYESLIFFGWCIAFLYLVIEKKYKRPILGAFVMPFAFLTMAYASFSPNVNSRIEPLIPALQSNWLIAHVITCFLAYGAFAVSFGFSIVYLLRPEKGSFWDIFPPKLQLDALIYQTITFGFTLLTVGIITGAVWADKAWGSYWSWDPKETWSLITWFIYATFIHCRLVKGWRETKMAVLSIIGFASVLFTYFGVNFLLSGLHSYATPS</sequence>
<dbReference type="PANTHER" id="PTHR30071">
    <property type="entry name" value="HEME EXPORTER PROTEIN C"/>
    <property type="match status" value="1"/>
</dbReference>
<dbReference type="GO" id="GO:0005886">
    <property type="term" value="C:plasma membrane"/>
    <property type="evidence" value="ECO:0007669"/>
    <property type="project" value="TreeGrafter"/>
</dbReference>
<feature type="transmembrane region" description="Helical" evidence="10">
    <location>
        <begin position="71"/>
        <end position="89"/>
    </location>
</feature>
<feature type="transmembrane region" description="Helical" evidence="10">
    <location>
        <begin position="6"/>
        <end position="28"/>
    </location>
</feature>
<feature type="transmembrane region" description="Helical" evidence="10">
    <location>
        <begin position="219"/>
        <end position="237"/>
    </location>
</feature>
<keyword evidence="8" id="KW-0793">Thylakoid</keyword>
<dbReference type="Pfam" id="PF01578">
    <property type="entry name" value="Cytochrom_C_asm"/>
    <property type="match status" value="1"/>
</dbReference>
<accession>A0A7C1ZNI3</accession>
<name>A0A7C1ZNI3_DESA2</name>
<evidence type="ECO:0000256" key="9">
    <source>
        <dbReference type="ARBA" id="ARBA00023136"/>
    </source>
</evidence>
<evidence type="ECO:0000256" key="4">
    <source>
        <dbReference type="ARBA" id="ARBA00016463"/>
    </source>
</evidence>
<comment type="function">
    <text evidence="1">Required for the export of heme to the periplasm for the biogenesis of c-type cytochromes.</text>
</comment>
<evidence type="ECO:0000256" key="5">
    <source>
        <dbReference type="ARBA" id="ARBA00022692"/>
    </source>
</evidence>
<feature type="transmembrane region" description="Helical" evidence="10">
    <location>
        <begin position="181"/>
        <end position="204"/>
    </location>
</feature>
<evidence type="ECO:0000256" key="3">
    <source>
        <dbReference type="ARBA" id="ARBA00005840"/>
    </source>
</evidence>
<keyword evidence="7 10" id="KW-1133">Transmembrane helix</keyword>
<dbReference type="AlphaFoldDB" id="A0A7C1ZNI3"/>
<evidence type="ECO:0000256" key="8">
    <source>
        <dbReference type="ARBA" id="ARBA00023078"/>
    </source>
</evidence>
<keyword evidence="5 10" id="KW-0812">Transmembrane</keyword>
<dbReference type="InterPro" id="IPR002541">
    <property type="entry name" value="Cyt_c_assembly"/>
</dbReference>
<keyword evidence="6" id="KW-0201">Cytochrome c-type biogenesis</keyword>
<dbReference type="GO" id="GO:0020037">
    <property type="term" value="F:heme binding"/>
    <property type="evidence" value="ECO:0007669"/>
    <property type="project" value="InterPro"/>
</dbReference>
<evidence type="ECO:0000259" key="11">
    <source>
        <dbReference type="Pfam" id="PF01578"/>
    </source>
</evidence>
<evidence type="ECO:0000256" key="7">
    <source>
        <dbReference type="ARBA" id="ARBA00022989"/>
    </source>
</evidence>
<comment type="caution">
    <text evidence="12">The sequence shown here is derived from an EMBL/GenBank/DDBJ whole genome shotgun (WGS) entry which is preliminary data.</text>
</comment>
<dbReference type="EMBL" id="DRIH01000175">
    <property type="protein sequence ID" value="HEC68149.1"/>
    <property type="molecule type" value="Genomic_DNA"/>
</dbReference>
<dbReference type="InterPro" id="IPR045062">
    <property type="entry name" value="Cyt_c_biogenesis_CcsA/CcmC"/>
</dbReference>
<gene>
    <name evidence="12" type="primary">ccsB</name>
    <name evidence="12" type="ORF">ENI35_04995</name>
</gene>
<feature type="transmembrane region" description="Helical" evidence="10">
    <location>
        <begin position="246"/>
        <end position="267"/>
    </location>
</feature>
<evidence type="ECO:0000256" key="10">
    <source>
        <dbReference type="SAM" id="Phobius"/>
    </source>
</evidence>
<evidence type="ECO:0000256" key="2">
    <source>
        <dbReference type="ARBA" id="ARBA00004141"/>
    </source>
</evidence>
<evidence type="ECO:0000313" key="12">
    <source>
        <dbReference type="EMBL" id="HEC68149.1"/>
    </source>
</evidence>
<organism evidence="12">
    <name type="scientific">Desulfofervidus auxilii</name>
    <dbReference type="NCBI Taxonomy" id="1621989"/>
    <lineage>
        <taxon>Bacteria</taxon>
        <taxon>Pseudomonadati</taxon>
        <taxon>Thermodesulfobacteriota</taxon>
        <taxon>Candidatus Desulfofervidia</taxon>
        <taxon>Candidatus Desulfofervidales</taxon>
        <taxon>Candidatus Desulfofervidaceae</taxon>
        <taxon>Candidatus Desulfofervidus</taxon>
    </lineage>
</organism>
<evidence type="ECO:0000256" key="1">
    <source>
        <dbReference type="ARBA" id="ARBA00002442"/>
    </source>
</evidence>
<feature type="domain" description="Cytochrome c assembly protein" evidence="11">
    <location>
        <begin position="68"/>
        <end position="271"/>
    </location>
</feature>
<evidence type="ECO:0000256" key="6">
    <source>
        <dbReference type="ARBA" id="ARBA00022748"/>
    </source>
</evidence>
<comment type="similarity">
    <text evidence="3">Belongs to the CcmC/CycZ/HelC family.</text>
</comment>
<comment type="subcellular location">
    <subcellularLocation>
        <location evidence="2">Membrane</location>
        <topology evidence="2">Multi-pass membrane protein</topology>
    </subcellularLocation>
</comment>
<protein>
    <recommendedName>
        <fullName evidence="4">Heme exporter protein C</fullName>
    </recommendedName>
</protein>
<dbReference type="PRINTS" id="PR01386">
    <property type="entry name" value="CCMCBIOGNSIS"/>
</dbReference>
<dbReference type="GO" id="GO:0017004">
    <property type="term" value="P:cytochrome complex assembly"/>
    <property type="evidence" value="ECO:0007669"/>
    <property type="project" value="UniProtKB-KW"/>
</dbReference>
<dbReference type="Proteomes" id="UP000885738">
    <property type="component" value="Unassembled WGS sequence"/>
</dbReference>
<feature type="transmembrane region" description="Helical" evidence="10">
    <location>
        <begin position="135"/>
        <end position="161"/>
    </location>
</feature>
<dbReference type="GO" id="GO:0015232">
    <property type="term" value="F:heme transmembrane transporter activity"/>
    <property type="evidence" value="ECO:0007669"/>
    <property type="project" value="InterPro"/>
</dbReference>
<dbReference type="NCBIfam" id="TIGR03144">
    <property type="entry name" value="cytochr_II_ccsB"/>
    <property type="match status" value="1"/>
</dbReference>
<reference evidence="12" key="1">
    <citation type="journal article" date="2020" name="mSystems">
        <title>Genome- and Community-Level Interaction Insights into Carbon Utilization and Element Cycling Functions of Hydrothermarchaeota in Hydrothermal Sediment.</title>
        <authorList>
            <person name="Zhou Z."/>
            <person name="Liu Y."/>
            <person name="Xu W."/>
            <person name="Pan J."/>
            <person name="Luo Z.H."/>
            <person name="Li M."/>
        </authorList>
    </citation>
    <scope>NUCLEOTIDE SEQUENCE [LARGE SCALE GENOMIC DNA]</scope>
    <source>
        <strain evidence="12">HyVt-389</strain>
    </source>
</reference>
<keyword evidence="9 10" id="KW-0472">Membrane</keyword>
<dbReference type="InterPro" id="IPR003557">
    <property type="entry name" value="Cyt_c_biogenesis_CcmC"/>
</dbReference>
<dbReference type="InterPro" id="IPR017562">
    <property type="entry name" value="Cyt_c_biogenesis_CcsA"/>
</dbReference>